<evidence type="ECO:0000313" key="2">
    <source>
        <dbReference type="EMBL" id="GMR53776.1"/>
    </source>
</evidence>
<dbReference type="EMBL" id="BTRK01000005">
    <property type="protein sequence ID" value="GMR53776.1"/>
    <property type="molecule type" value="Genomic_DNA"/>
</dbReference>
<proteinExistence type="predicted"/>
<evidence type="ECO:0000313" key="3">
    <source>
        <dbReference type="Proteomes" id="UP001328107"/>
    </source>
</evidence>
<keyword evidence="1" id="KW-0732">Signal</keyword>
<gene>
    <name evidence="2" type="ORF">PMAYCL1PPCAC_23971</name>
</gene>
<accession>A0AAN5I836</accession>
<reference evidence="3" key="1">
    <citation type="submission" date="2022-10" db="EMBL/GenBank/DDBJ databases">
        <title>Genome assembly of Pristionchus species.</title>
        <authorList>
            <person name="Yoshida K."/>
            <person name="Sommer R.J."/>
        </authorList>
    </citation>
    <scope>NUCLEOTIDE SEQUENCE [LARGE SCALE GENOMIC DNA]</scope>
    <source>
        <strain evidence="3">RS5460</strain>
    </source>
</reference>
<keyword evidence="3" id="KW-1185">Reference proteome</keyword>
<dbReference type="AlphaFoldDB" id="A0AAN5I836"/>
<feature type="chain" id="PRO_5043028571" evidence="1">
    <location>
        <begin position="18"/>
        <end position="162"/>
    </location>
</feature>
<protein>
    <submittedName>
        <fullName evidence="2">Uncharacterized protein</fullName>
    </submittedName>
</protein>
<name>A0AAN5I836_9BILA</name>
<comment type="caution">
    <text evidence="2">The sequence shown here is derived from an EMBL/GenBank/DDBJ whole genome shotgun (WGS) entry which is preliminary data.</text>
</comment>
<evidence type="ECO:0000256" key="1">
    <source>
        <dbReference type="SAM" id="SignalP"/>
    </source>
</evidence>
<feature type="signal peptide" evidence="1">
    <location>
        <begin position="1"/>
        <end position="17"/>
    </location>
</feature>
<dbReference type="Proteomes" id="UP001328107">
    <property type="component" value="Unassembled WGS sequence"/>
</dbReference>
<feature type="non-terminal residue" evidence="2">
    <location>
        <position position="1"/>
    </location>
</feature>
<organism evidence="2 3">
    <name type="scientific">Pristionchus mayeri</name>
    <dbReference type="NCBI Taxonomy" id="1317129"/>
    <lineage>
        <taxon>Eukaryota</taxon>
        <taxon>Metazoa</taxon>
        <taxon>Ecdysozoa</taxon>
        <taxon>Nematoda</taxon>
        <taxon>Chromadorea</taxon>
        <taxon>Rhabditida</taxon>
        <taxon>Rhabditina</taxon>
        <taxon>Diplogasteromorpha</taxon>
        <taxon>Diplogasteroidea</taxon>
        <taxon>Neodiplogasteridae</taxon>
        <taxon>Pristionchus</taxon>
    </lineage>
</organism>
<sequence>LLLVVPLLCFALPPCSPYDACAAKLTTFAMEEGSGYDPGSGEAPPLYDDLVPAPSMDYENTLDTDTFQLCECSDNSTCSLEFKDNQISLDQTITLAFCPGVQRSLCTSSRGLIRVMGETILGNTEYPVTISKALAFCQCDKYKRLPASSWESSGLVFPYKCQ</sequence>